<feature type="compositionally biased region" description="Polar residues" evidence="1">
    <location>
        <begin position="19"/>
        <end position="28"/>
    </location>
</feature>
<feature type="non-terminal residue" evidence="2">
    <location>
        <position position="142"/>
    </location>
</feature>
<protein>
    <submittedName>
        <fullName evidence="2">Uncharacterized protein</fullName>
    </submittedName>
</protein>
<feature type="non-terminal residue" evidence="2">
    <location>
        <position position="1"/>
    </location>
</feature>
<name>A0A1B6FQG6_9HEMI</name>
<gene>
    <name evidence="2" type="ORF">g.47449</name>
</gene>
<feature type="region of interest" description="Disordered" evidence="1">
    <location>
        <begin position="119"/>
        <end position="142"/>
    </location>
</feature>
<feature type="compositionally biased region" description="Low complexity" evidence="1">
    <location>
        <begin position="1"/>
        <end position="18"/>
    </location>
</feature>
<reference evidence="2" key="1">
    <citation type="submission" date="2015-11" db="EMBL/GenBank/DDBJ databases">
        <title>De novo transcriptome assembly of four potential Pierce s Disease insect vectors from Arizona vineyards.</title>
        <authorList>
            <person name="Tassone E.E."/>
        </authorList>
    </citation>
    <scope>NUCLEOTIDE SEQUENCE</scope>
</reference>
<feature type="compositionally biased region" description="Basic and acidic residues" evidence="1">
    <location>
        <begin position="123"/>
        <end position="142"/>
    </location>
</feature>
<proteinExistence type="predicted"/>
<evidence type="ECO:0000256" key="1">
    <source>
        <dbReference type="SAM" id="MobiDB-lite"/>
    </source>
</evidence>
<dbReference type="EMBL" id="GECZ01017331">
    <property type="protein sequence ID" value="JAS52438.1"/>
    <property type="molecule type" value="Transcribed_RNA"/>
</dbReference>
<sequence length="142" mass="15616">TIKTSNSGSGPSSLESTTKTSGPSSLESQITVLPLNQYSNSSNTNNSLQKNNSFTLQVKTNQKQNSNDNNQLTVTKSMTTINSGKNTKIYVENSPIRSVITFENRQNNDRNSNVVIINGKQSLDAKNEDDNDNKIDKDDKND</sequence>
<dbReference type="AlphaFoldDB" id="A0A1B6FQG6"/>
<organism evidence="2">
    <name type="scientific">Cuerna arida</name>
    <dbReference type="NCBI Taxonomy" id="1464854"/>
    <lineage>
        <taxon>Eukaryota</taxon>
        <taxon>Metazoa</taxon>
        <taxon>Ecdysozoa</taxon>
        <taxon>Arthropoda</taxon>
        <taxon>Hexapoda</taxon>
        <taxon>Insecta</taxon>
        <taxon>Pterygota</taxon>
        <taxon>Neoptera</taxon>
        <taxon>Paraneoptera</taxon>
        <taxon>Hemiptera</taxon>
        <taxon>Auchenorrhyncha</taxon>
        <taxon>Membracoidea</taxon>
        <taxon>Cicadellidae</taxon>
        <taxon>Cicadellinae</taxon>
        <taxon>Proconiini</taxon>
        <taxon>Cuerna</taxon>
    </lineage>
</organism>
<feature type="region of interest" description="Disordered" evidence="1">
    <location>
        <begin position="1"/>
        <end position="28"/>
    </location>
</feature>
<accession>A0A1B6FQG6</accession>
<evidence type="ECO:0000313" key="2">
    <source>
        <dbReference type="EMBL" id="JAS52438.1"/>
    </source>
</evidence>